<evidence type="ECO:0000313" key="3">
    <source>
        <dbReference type="Proteomes" id="UP000192602"/>
    </source>
</evidence>
<protein>
    <submittedName>
        <fullName evidence="2">Flagellar biosynthesis protein</fullName>
    </submittedName>
</protein>
<dbReference type="PANTHER" id="PTHR30531">
    <property type="entry name" value="FLAGELLAR BIOSYNTHETIC PROTEIN FLHB"/>
    <property type="match status" value="1"/>
</dbReference>
<sequence>MKKKAVALKKITQEIKVVGKGEGYIAKKIIEVAEEHDIPIKSDRELVEKLFAVELYDDVPEELYEYIVKVLDFLYNIRK</sequence>
<dbReference type="Proteomes" id="UP000192602">
    <property type="component" value="Unassembled WGS sequence"/>
</dbReference>
<dbReference type="PANTHER" id="PTHR30531:SF12">
    <property type="entry name" value="FLAGELLAR BIOSYNTHETIC PROTEIN FLHB"/>
    <property type="match status" value="1"/>
</dbReference>
<organism evidence="2 3">
    <name type="scientific">Nitratiruptor tergarcus DSM 16512</name>
    <dbReference type="NCBI Taxonomy" id="1069081"/>
    <lineage>
        <taxon>Bacteria</taxon>
        <taxon>Pseudomonadati</taxon>
        <taxon>Campylobacterota</taxon>
        <taxon>Epsilonproteobacteria</taxon>
        <taxon>Nautiliales</taxon>
        <taxon>Nitratiruptoraceae</taxon>
        <taxon>Nitratiruptor</taxon>
    </lineage>
</organism>
<dbReference type="Gene3D" id="3.40.1690.10">
    <property type="entry name" value="secretion proteins EscU"/>
    <property type="match status" value="1"/>
</dbReference>
<reference evidence="3" key="1">
    <citation type="submission" date="2017-04" db="EMBL/GenBank/DDBJ databases">
        <authorList>
            <person name="Varghese N."/>
            <person name="Submissions S."/>
        </authorList>
    </citation>
    <scope>NUCLEOTIDE SEQUENCE [LARGE SCALE GENOMIC DNA]</scope>
    <source>
        <strain evidence="3">DSM 16512</strain>
    </source>
</reference>
<dbReference type="EMBL" id="FWWZ01000001">
    <property type="protein sequence ID" value="SMC09924.1"/>
    <property type="molecule type" value="Genomic_DNA"/>
</dbReference>
<dbReference type="Pfam" id="PF01312">
    <property type="entry name" value="Bac_export_2"/>
    <property type="match status" value="1"/>
</dbReference>
<dbReference type="InterPro" id="IPR006135">
    <property type="entry name" value="T3SS_substrate_exporter"/>
</dbReference>
<dbReference type="GO" id="GO:0009306">
    <property type="term" value="P:protein secretion"/>
    <property type="evidence" value="ECO:0007669"/>
    <property type="project" value="InterPro"/>
</dbReference>
<keyword evidence="2" id="KW-0966">Cell projection</keyword>
<dbReference type="GO" id="GO:0005886">
    <property type="term" value="C:plasma membrane"/>
    <property type="evidence" value="ECO:0007669"/>
    <property type="project" value="TreeGrafter"/>
</dbReference>
<dbReference type="STRING" id="1069081.SAMN05660197_1750"/>
<dbReference type="RefSeq" id="WP_084276244.1">
    <property type="nucleotide sequence ID" value="NZ_AP026671.1"/>
</dbReference>
<name>A0A1W1WUC3_9BACT</name>
<accession>A0A1W1WUC3</accession>
<evidence type="ECO:0000313" key="2">
    <source>
        <dbReference type="EMBL" id="SMC09924.1"/>
    </source>
</evidence>
<keyword evidence="3" id="KW-1185">Reference proteome</keyword>
<dbReference type="SUPFAM" id="SSF160544">
    <property type="entry name" value="EscU C-terminal domain-like"/>
    <property type="match status" value="1"/>
</dbReference>
<comment type="similarity">
    <text evidence="1">Belongs to the type III secretion exporter family.</text>
</comment>
<dbReference type="OrthoDB" id="5244399at2"/>
<keyword evidence="2" id="KW-0282">Flagellum</keyword>
<dbReference type="AlphaFoldDB" id="A0A1W1WUC3"/>
<dbReference type="InterPro" id="IPR029025">
    <property type="entry name" value="T3SS_substrate_exporter_C"/>
</dbReference>
<proteinExistence type="inferred from homology"/>
<gene>
    <name evidence="2" type="ORF">SAMN05660197_1750</name>
</gene>
<keyword evidence="2" id="KW-0969">Cilium</keyword>
<evidence type="ECO:0000256" key="1">
    <source>
        <dbReference type="ARBA" id="ARBA00010690"/>
    </source>
</evidence>